<dbReference type="STRING" id="1679444.PYTT_0581"/>
<protein>
    <submittedName>
        <fullName evidence="1">Uncharacterized protein</fullName>
    </submittedName>
</protein>
<accession>A0A1H6KMR7</accession>
<keyword evidence="2" id="KW-1185">Reference proteome</keyword>
<evidence type="ECO:0000313" key="2">
    <source>
        <dbReference type="Proteomes" id="UP000176204"/>
    </source>
</evidence>
<dbReference type="EMBL" id="LT629973">
    <property type="protein sequence ID" value="SEH76699.1"/>
    <property type="molecule type" value="Genomic_DNA"/>
</dbReference>
<organism evidence="1 2">
    <name type="scientific">Akkermansia glycaniphila</name>
    <dbReference type="NCBI Taxonomy" id="1679444"/>
    <lineage>
        <taxon>Bacteria</taxon>
        <taxon>Pseudomonadati</taxon>
        <taxon>Verrucomicrobiota</taxon>
        <taxon>Verrucomicrobiia</taxon>
        <taxon>Verrucomicrobiales</taxon>
        <taxon>Akkermansiaceae</taxon>
        <taxon>Akkermansia</taxon>
    </lineage>
</organism>
<evidence type="ECO:0000313" key="1">
    <source>
        <dbReference type="EMBL" id="SEH76699.1"/>
    </source>
</evidence>
<dbReference type="KEGG" id="agl:PYTT_0581"/>
<reference evidence="2" key="1">
    <citation type="submission" date="2016-09" db="EMBL/GenBank/DDBJ databases">
        <authorList>
            <person name="Koehorst J."/>
        </authorList>
    </citation>
    <scope>NUCLEOTIDE SEQUENCE [LARGE SCALE GENOMIC DNA]</scope>
</reference>
<dbReference type="AlphaFoldDB" id="A0A1H6KMR7"/>
<gene>
    <name evidence="1" type="ORF">PYTT_0581</name>
</gene>
<name>A0A1H6KMR7_9BACT</name>
<dbReference type="Proteomes" id="UP000176204">
    <property type="component" value="Chromosome I"/>
</dbReference>
<sequence length="189" mass="22829">MVSISLMFTLLINTHGNDVDGSLISQPSQHENEETTKNLLICIEKVQTKIQEFEHAAISYTQQEDFNPEYMVQIVTSYKEEMDRIIIEFDLNSKEDIILLGLYPWKFSHFPYYRFWTPEYWKVDQWDMYFDADIRKKKIQRVRDVFTSKLHDLQIVYLERISRPATENEIWTAKHVRDYLRKGQRPLRQ</sequence>
<proteinExistence type="predicted"/>